<accession>A0A934R556</accession>
<protein>
    <recommendedName>
        <fullName evidence="4">PEP-CTERM protein-sorting domain-containing protein</fullName>
    </recommendedName>
</protein>
<comment type="caution">
    <text evidence="2">The sequence shown here is derived from an EMBL/GenBank/DDBJ whole genome shotgun (WGS) entry which is preliminary data.</text>
</comment>
<reference evidence="2" key="1">
    <citation type="submission" date="2021-01" db="EMBL/GenBank/DDBJ databases">
        <title>Modified the classification status of verrucomicrobia.</title>
        <authorList>
            <person name="Feng X."/>
        </authorList>
    </citation>
    <scope>NUCLEOTIDE SEQUENCE</scope>
    <source>
        <strain evidence="2">JCM 18052</strain>
    </source>
</reference>
<feature type="signal peptide" evidence="1">
    <location>
        <begin position="1"/>
        <end position="22"/>
    </location>
</feature>
<feature type="chain" id="PRO_5037918329" description="PEP-CTERM protein-sorting domain-containing protein" evidence="1">
    <location>
        <begin position="23"/>
        <end position="255"/>
    </location>
</feature>
<dbReference type="EMBL" id="JAENIK010000011">
    <property type="protein sequence ID" value="MBK1816193.1"/>
    <property type="molecule type" value="Genomic_DNA"/>
</dbReference>
<dbReference type="AlphaFoldDB" id="A0A934R556"/>
<dbReference type="RefSeq" id="WP_200351145.1">
    <property type="nucleotide sequence ID" value="NZ_BAABHZ010000006.1"/>
</dbReference>
<evidence type="ECO:0000313" key="3">
    <source>
        <dbReference type="Proteomes" id="UP000600139"/>
    </source>
</evidence>
<gene>
    <name evidence="2" type="ORF">JIN84_11270</name>
</gene>
<evidence type="ECO:0000313" key="2">
    <source>
        <dbReference type="EMBL" id="MBK1816193.1"/>
    </source>
</evidence>
<proteinExistence type="predicted"/>
<name>A0A934R556_9BACT</name>
<sequence length="255" mass="26975">MKTHRLLAILTACISAQPVCMAATLIETFEAGEDTSTWNSTWTGGSTVPTFLDESLGGENAGGGNSLSQSFSRPFKNNTAGLSVTTAYSVSMYVQVDLFDGPAGGLFEIVEGSYGSGNAANLRIFTEESSPGVFEFHWQARDNSSGWQDLGIDMDLSSPYRVTLNIDPDTFSYSALVESVDTAGNVLGSGALSGLAFDQNVINNGQNGNLLFYIQASAGGTSAMVDNINIQSVPEPSPAFVLVPAIFLLTLRRRA</sequence>
<keyword evidence="1" id="KW-0732">Signal</keyword>
<evidence type="ECO:0008006" key="4">
    <source>
        <dbReference type="Google" id="ProtNLM"/>
    </source>
</evidence>
<dbReference type="Proteomes" id="UP000600139">
    <property type="component" value="Unassembled WGS sequence"/>
</dbReference>
<keyword evidence="3" id="KW-1185">Reference proteome</keyword>
<evidence type="ECO:0000256" key="1">
    <source>
        <dbReference type="SAM" id="SignalP"/>
    </source>
</evidence>
<organism evidence="2 3">
    <name type="scientific">Luteolibacter yonseiensis</name>
    <dbReference type="NCBI Taxonomy" id="1144680"/>
    <lineage>
        <taxon>Bacteria</taxon>
        <taxon>Pseudomonadati</taxon>
        <taxon>Verrucomicrobiota</taxon>
        <taxon>Verrucomicrobiia</taxon>
        <taxon>Verrucomicrobiales</taxon>
        <taxon>Verrucomicrobiaceae</taxon>
        <taxon>Luteolibacter</taxon>
    </lineage>
</organism>